<reference evidence="2 3" key="1">
    <citation type="submission" date="2023-10" db="EMBL/GenBank/DDBJ databases">
        <title>Bacteria for the degradation of biodegradable plastic PBAT(Polybutylene adipate terephthalate).</title>
        <authorList>
            <person name="Weon H.-Y."/>
            <person name="Yeon J."/>
        </authorList>
    </citation>
    <scope>NUCLEOTIDE SEQUENCE [LARGE SCALE GENOMIC DNA]</scope>
    <source>
        <strain evidence="2 3">SBD 7-3</strain>
    </source>
</reference>
<gene>
    <name evidence="2" type="ORF">RXV79_19240</name>
</gene>
<accession>A0ABZ0D1P0</accession>
<dbReference type="Gene3D" id="3.30.1380.10">
    <property type="match status" value="1"/>
</dbReference>
<protein>
    <submittedName>
        <fullName evidence="2">M15 family metallopeptidase</fullName>
    </submittedName>
</protein>
<evidence type="ECO:0000313" key="3">
    <source>
        <dbReference type="Proteomes" id="UP001303946"/>
    </source>
</evidence>
<proteinExistence type="predicted"/>
<sequence>MWIAIVVVYFVGACALAALLLLPAFREGVMQHISTWRQRLAGVQQRAQGAATRNAREGYAQAASSTRWVQRHAIPLSIAVALLSLPPVIVFSLRALHTLDAYDDTTTAQADSVIATLLQGEQLVPPPPLPPEVFTTAEVELVRPKLSTADRRWDLLDADFRQRLLLAYRLMREEHGYEMALIEGYRSPERQTLLASMGAHVTNAAAWQSYHQHGLAADSAFMRNGKLVISERDPWAAKGYELYGEVAQRVGLTWGGRWQNADLGHVELRKPNVHRPKVGA</sequence>
<evidence type="ECO:0000313" key="2">
    <source>
        <dbReference type="EMBL" id="WOB11060.1"/>
    </source>
</evidence>
<dbReference type="RefSeq" id="WP_316704153.1">
    <property type="nucleotide sequence ID" value="NZ_CP136336.1"/>
</dbReference>
<dbReference type="InterPro" id="IPR009045">
    <property type="entry name" value="Zn_M74/Hedgehog-like"/>
</dbReference>
<name>A0ABZ0D1P0_9BURK</name>
<feature type="domain" description="Peptidase M15C" evidence="1">
    <location>
        <begin position="203"/>
        <end position="267"/>
    </location>
</feature>
<dbReference type="EMBL" id="CP136336">
    <property type="protein sequence ID" value="WOB11060.1"/>
    <property type="molecule type" value="Genomic_DNA"/>
</dbReference>
<dbReference type="Pfam" id="PF13539">
    <property type="entry name" value="Peptidase_M15_4"/>
    <property type="match status" value="1"/>
</dbReference>
<dbReference type="CDD" id="cd14845">
    <property type="entry name" value="L-Ala-D-Glu_peptidase_like"/>
    <property type="match status" value="1"/>
</dbReference>
<dbReference type="SUPFAM" id="SSF55166">
    <property type="entry name" value="Hedgehog/DD-peptidase"/>
    <property type="match status" value="1"/>
</dbReference>
<evidence type="ECO:0000259" key="1">
    <source>
        <dbReference type="Pfam" id="PF13539"/>
    </source>
</evidence>
<dbReference type="InterPro" id="IPR039561">
    <property type="entry name" value="Peptidase_M15C"/>
</dbReference>
<keyword evidence="3" id="KW-1185">Reference proteome</keyword>
<organism evidence="2 3">
    <name type="scientific">Piscinibacter gummiphilus</name>
    <dbReference type="NCBI Taxonomy" id="946333"/>
    <lineage>
        <taxon>Bacteria</taxon>
        <taxon>Pseudomonadati</taxon>
        <taxon>Pseudomonadota</taxon>
        <taxon>Betaproteobacteria</taxon>
        <taxon>Burkholderiales</taxon>
        <taxon>Sphaerotilaceae</taxon>
        <taxon>Piscinibacter</taxon>
    </lineage>
</organism>
<dbReference type="Proteomes" id="UP001303946">
    <property type="component" value="Chromosome"/>
</dbReference>